<keyword evidence="5" id="KW-1185">Reference proteome</keyword>
<gene>
    <name evidence="4" type="ORF">LZC95_06250</name>
</gene>
<evidence type="ECO:0000256" key="2">
    <source>
        <dbReference type="SAM" id="SignalP"/>
    </source>
</evidence>
<dbReference type="SUPFAM" id="SSF56601">
    <property type="entry name" value="beta-lactamase/transpeptidase-like"/>
    <property type="match status" value="1"/>
</dbReference>
<evidence type="ECO:0000259" key="3">
    <source>
        <dbReference type="Pfam" id="PF00144"/>
    </source>
</evidence>
<dbReference type="EMBL" id="CP089982">
    <property type="protein sequence ID" value="WXA96439.1"/>
    <property type="molecule type" value="Genomic_DNA"/>
</dbReference>
<evidence type="ECO:0000256" key="1">
    <source>
        <dbReference type="ARBA" id="ARBA00022801"/>
    </source>
</evidence>
<dbReference type="Proteomes" id="UP001379533">
    <property type="component" value="Chromosome"/>
</dbReference>
<protein>
    <submittedName>
        <fullName evidence="4">Serine hydrolase</fullName>
    </submittedName>
</protein>
<dbReference type="PANTHER" id="PTHR43283:SF11">
    <property type="entry name" value="BETA-LACTAMASE-RELATED DOMAIN-CONTAINING PROTEIN"/>
    <property type="match status" value="1"/>
</dbReference>
<proteinExistence type="predicted"/>
<accession>A0ABZ2KEF6</accession>
<dbReference type="RefSeq" id="WP_394847055.1">
    <property type="nucleotide sequence ID" value="NZ_CP089982.1"/>
</dbReference>
<dbReference type="InterPro" id="IPR001466">
    <property type="entry name" value="Beta-lactam-related"/>
</dbReference>
<evidence type="ECO:0000313" key="5">
    <source>
        <dbReference type="Proteomes" id="UP001379533"/>
    </source>
</evidence>
<feature type="chain" id="PRO_5046056646" evidence="2">
    <location>
        <begin position="27"/>
        <end position="591"/>
    </location>
</feature>
<dbReference type="Pfam" id="PF00144">
    <property type="entry name" value="Beta-lactamase"/>
    <property type="match status" value="1"/>
</dbReference>
<dbReference type="InterPro" id="IPR050789">
    <property type="entry name" value="Diverse_Enzym_Activities"/>
</dbReference>
<sequence>MRLTKNTVIGLAGLLAISIFSGSAPADPAPKAWPGADGFFGASGRFDRPQSGFASPWTTLRRGAPEQVGLDPAPIRTALQKVHAWTEPQGTAHAMFAGAVTLLVHDGVVVTHDVTGHALRYADKAGTELPHEQWVPMRADSIFDMASVSKLFTSIVVMQQVEAGRVDLDTPVSRYVPEFAANGKEAITVRRLLTHTSGLPSGLPLWRDWPDKPSRIKAALEAKLLNAPGTKYLYSDLNLITLGVLCERVSGRPLDVLVREGITAPLGMVDTGYNPTARDRAAATEYEAIPPRGMVRGEVHDENAWSLGGVAGHAGVFSTASDMAVLGQALLNGGTYRGRRILRASTVEQMLQDNNGAFPGNAHGLGFELDQMWYMDGLSSTRTAGHTGFTGTSFVVDFQSRSIAILLTNRVHPTRDWGSNNPSRRAIAQGLAQALAVRPLQGRDAWFSGVGDERTATLATAELRPRGSGPVHATFHAFVDTEPTDTLLLESSVDHGASWQAVSARAYGVGAPDASVTTLSGEGHRAWWFVDAALPQAQGLTLRWRYVTDKMYSGRGVYLDGIRVWDDGGILLDGERDPQRFTTDGWLLKRD</sequence>
<name>A0ABZ2KEF6_9BACT</name>
<dbReference type="GO" id="GO:0016787">
    <property type="term" value="F:hydrolase activity"/>
    <property type="evidence" value="ECO:0007669"/>
    <property type="project" value="UniProtKB-KW"/>
</dbReference>
<dbReference type="Gene3D" id="3.40.710.10">
    <property type="entry name" value="DD-peptidase/beta-lactamase superfamily"/>
    <property type="match status" value="1"/>
</dbReference>
<feature type="domain" description="Beta-lactamase-related" evidence="3">
    <location>
        <begin position="94"/>
        <end position="428"/>
    </location>
</feature>
<keyword evidence="1 4" id="KW-0378">Hydrolase</keyword>
<dbReference type="Pfam" id="PF20773">
    <property type="entry name" value="InhA-like_MAM"/>
    <property type="match status" value="1"/>
</dbReference>
<dbReference type="PANTHER" id="PTHR43283">
    <property type="entry name" value="BETA-LACTAMASE-RELATED"/>
    <property type="match status" value="1"/>
</dbReference>
<evidence type="ECO:0000313" key="4">
    <source>
        <dbReference type="EMBL" id="WXA96439.1"/>
    </source>
</evidence>
<organism evidence="4 5">
    <name type="scientific">Pendulispora brunnea</name>
    <dbReference type="NCBI Taxonomy" id="2905690"/>
    <lineage>
        <taxon>Bacteria</taxon>
        <taxon>Pseudomonadati</taxon>
        <taxon>Myxococcota</taxon>
        <taxon>Myxococcia</taxon>
        <taxon>Myxococcales</taxon>
        <taxon>Sorangiineae</taxon>
        <taxon>Pendulisporaceae</taxon>
        <taxon>Pendulispora</taxon>
    </lineage>
</organism>
<feature type="signal peptide" evidence="2">
    <location>
        <begin position="1"/>
        <end position="26"/>
    </location>
</feature>
<reference evidence="4 5" key="1">
    <citation type="submission" date="2021-12" db="EMBL/GenBank/DDBJ databases">
        <title>Discovery of the Pendulisporaceae a myxobacterial family with distinct sporulation behavior and unique specialized metabolism.</title>
        <authorList>
            <person name="Garcia R."/>
            <person name="Popoff A."/>
            <person name="Bader C.D."/>
            <person name="Loehr J."/>
            <person name="Walesch S."/>
            <person name="Walt C."/>
            <person name="Boldt J."/>
            <person name="Bunk B."/>
            <person name="Haeckl F.J.F.P.J."/>
            <person name="Gunesch A.P."/>
            <person name="Birkelbach J."/>
            <person name="Nuebel U."/>
            <person name="Pietschmann T."/>
            <person name="Bach T."/>
            <person name="Mueller R."/>
        </authorList>
    </citation>
    <scope>NUCLEOTIDE SEQUENCE [LARGE SCALE GENOMIC DNA]</scope>
    <source>
        <strain evidence="4 5">MSr12523</strain>
    </source>
</reference>
<keyword evidence="2" id="KW-0732">Signal</keyword>
<dbReference type="InterPro" id="IPR012338">
    <property type="entry name" value="Beta-lactam/transpept-like"/>
</dbReference>